<accession>A0A1I4T8F9</accession>
<dbReference type="Proteomes" id="UP000199561">
    <property type="component" value="Unassembled WGS sequence"/>
</dbReference>
<sequence length="43" mass="4988">MYNPSFDEWLQFVPRPEPLPAGKHFHVFIQLSFSQPPMGVTTL</sequence>
<organism evidence="1 2">
    <name type="scientific">Nitrosomonas nitrosa</name>
    <dbReference type="NCBI Taxonomy" id="52442"/>
    <lineage>
        <taxon>Bacteria</taxon>
        <taxon>Pseudomonadati</taxon>
        <taxon>Pseudomonadota</taxon>
        <taxon>Betaproteobacteria</taxon>
        <taxon>Nitrosomonadales</taxon>
        <taxon>Nitrosomonadaceae</taxon>
        <taxon>Nitrosomonas</taxon>
    </lineage>
</organism>
<proteinExistence type="predicted"/>
<dbReference type="EMBL" id="FOUF01000030">
    <property type="protein sequence ID" value="SFM72857.1"/>
    <property type="molecule type" value="Genomic_DNA"/>
</dbReference>
<gene>
    <name evidence="1" type="ORF">SAMN05421880_1305</name>
</gene>
<reference evidence="1 2" key="1">
    <citation type="submission" date="2016-10" db="EMBL/GenBank/DDBJ databases">
        <authorList>
            <person name="de Groot N.N."/>
        </authorList>
    </citation>
    <scope>NUCLEOTIDE SEQUENCE [LARGE SCALE GENOMIC DNA]</scope>
    <source>
        <strain evidence="1 2">Nm146</strain>
    </source>
</reference>
<name>A0A1I4T8F9_9PROT</name>
<protein>
    <submittedName>
        <fullName evidence="1">Uncharacterized protein</fullName>
    </submittedName>
</protein>
<dbReference type="STRING" id="52442.SAMN05421880_1305"/>
<dbReference type="AlphaFoldDB" id="A0A1I4T8F9"/>
<evidence type="ECO:0000313" key="2">
    <source>
        <dbReference type="Proteomes" id="UP000199561"/>
    </source>
</evidence>
<keyword evidence="2" id="KW-1185">Reference proteome</keyword>
<evidence type="ECO:0000313" key="1">
    <source>
        <dbReference type="EMBL" id="SFM72857.1"/>
    </source>
</evidence>